<name>A0A565CDF6_9BRAS</name>
<dbReference type="Proteomes" id="UP000489600">
    <property type="component" value="Unassembled WGS sequence"/>
</dbReference>
<gene>
    <name evidence="2" type="ORF">ANE_LOCUS22098</name>
</gene>
<evidence type="ECO:0000313" key="2">
    <source>
        <dbReference type="EMBL" id="VVB11654.1"/>
    </source>
</evidence>
<feature type="compositionally biased region" description="Basic and acidic residues" evidence="1">
    <location>
        <begin position="64"/>
        <end position="89"/>
    </location>
</feature>
<feature type="region of interest" description="Disordered" evidence="1">
    <location>
        <begin position="1"/>
        <end position="36"/>
    </location>
</feature>
<evidence type="ECO:0000256" key="1">
    <source>
        <dbReference type="SAM" id="MobiDB-lite"/>
    </source>
</evidence>
<feature type="compositionally biased region" description="Basic and acidic residues" evidence="1">
    <location>
        <begin position="22"/>
        <end position="34"/>
    </location>
</feature>
<keyword evidence="3" id="KW-1185">Reference proteome</keyword>
<dbReference type="EMBL" id="CABITT030000007">
    <property type="protein sequence ID" value="VVB11654.1"/>
    <property type="molecule type" value="Genomic_DNA"/>
</dbReference>
<evidence type="ECO:0000313" key="3">
    <source>
        <dbReference type="Proteomes" id="UP000489600"/>
    </source>
</evidence>
<comment type="caution">
    <text evidence="2">The sequence shown here is derived from an EMBL/GenBank/DDBJ whole genome shotgun (WGS) entry which is preliminary data.</text>
</comment>
<sequence length="89" mass="10009">MPRHLPIGDRYTIGPRSSLRSALDRGSNRSESRNTIEAGSRLHGFAYASGSDPIDLLLSQNESLPREKNDDELSKMREKNNELQTDDHS</sequence>
<proteinExistence type="predicted"/>
<feature type="region of interest" description="Disordered" evidence="1">
    <location>
        <begin position="59"/>
        <end position="89"/>
    </location>
</feature>
<dbReference type="AlphaFoldDB" id="A0A565CDF6"/>
<reference evidence="2" key="1">
    <citation type="submission" date="2019-07" db="EMBL/GenBank/DDBJ databases">
        <authorList>
            <person name="Dittberner H."/>
        </authorList>
    </citation>
    <scope>NUCLEOTIDE SEQUENCE [LARGE SCALE GENOMIC DNA]</scope>
</reference>
<accession>A0A565CDF6</accession>
<organism evidence="2 3">
    <name type="scientific">Arabis nemorensis</name>
    <dbReference type="NCBI Taxonomy" id="586526"/>
    <lineage>
        <taxon>Eukaryota</taxon>
        <taxon>Viridiplantae</taxon>
        <taxon>Streptophyta</taxon>
        <taxon>Embryophyta</taxon>
        <taxon>Tracheophyta</taxon>
        <taxon>Spermatophyta</taxon>
        <taxon>Magnoliopsida</taxon>
        <taxon>eudicotyledons</taxon>
        <taxon>Gunneridae</taxon>
        <taxon>Pentapetalae</taxon>
        <taxon>rosids</taxon>
        <taxon>malvids</taxon>
        <taxon>Brassicales</taxon>
        <taxon>Brassicaceae</taxon>
        <taxon>Arabideae</taxon>
        <taxon>Arabis</taxon>
    </lineage>
</organism>
<protein>
    <submittedName>
        <fullName evidence="2">Uncharacterized protein</fullName>
    </submittedName>
</protein>